<dbReference type="InterPro" id="IPR053967">
    <property type="entry name" value="LlgE_F_G-like_D1"/>
</dbReference>
<dbReference type="Proteomes" id="UP000631034">
    <property type="component" value="Unassembled WGS sequence"/>
</dbReference>
<keyword evidence="4 8" id="KW-0975">Bacterial flagellum</keyword>
<dbReference type="NCBIfam" id="TIGR02488">
    <property type="entry name" value="flgG_G_neg"/>
    <property type="match status" value="1"/>
</dbReference>
<evidence type="ECO:0000256" key="1">
    <source>
        <dbReference type="ARBA" id="ARBA00004117"/>
    </source>
</evidence>
<comment type="caution">
    <text evidence="12">The sequence shown here is derived from an EMBL/GenBank/DDBJ whole genome shotgun (WGS) entry which is preliminary data.</text>
</comment>
<evidence type="ECO:0000259" key="10">
    <source>
        <dbReference type="Pfam" id="PF06429"/>
    </source>
</evidence>
<dbReference type="InterPro" id="IPR012834">
    <property type="entry name" value="FlgG_G_neg"/>
</dbReference>
<evidence type="ECO:0000313" key="12">
    <source>
        <dbReference type="EMBL" id="MBE1237780.1"/>
    </source>
</evidence>
<comment type="subcellular location">
    <subcellularLocation>
        <location evidence="1 8">Bacterial flagellum basal body</location>
    </subcellularLocation>
</comment>
<dbReference type="SUPFAM" id="SSF117143">
    <property type="entry name" value="Flagellar hook protein flgE"/>
    <property type="match status" value="1"/>
</dbReference>
<evidence type="ECO:0000256" key="5">
    <source>
        <dbReference type="ARBA" id="ARBA00025933"/>
    </source>
</evidence>
<dbReference type="AlphaFoldDB" id="A0A8J6YNA8"/>
<evidence type="ECO:0000313" key="13">
    <source>
        <dbReference type="Proteomes" id="UP000631034"/>
    </source>
</evidence>
<feature type="domain" description="Flagellar basal body rod protein N-terminal" evidence="9">
    <location>
        <begin position="4"/>
        <end position="34"/>
    </location>
</feature>
<feature type="domain" description="Flagellar hook protein FlgE/F/G-like D1" evidence="11">
    <location>
        <begin position="96"/>
        <end position="159"/>
    </location>
</feature>
<dbReference type="Pfam" id="PF06429">
    <property type="entry name" value="Flg_bbr_C"/>
    <property type="match status" value="1"/>
</dbReference>
<dbReference type="InterPro" id="IPR010930">
    <property type="entry name" value="Flg_bb/hook_C_dom"/>
</dbReference>
<protein>
    <recommendedName>
        <fullName evidence="3 7">Flagellar basal-body rod protein FlgG</fullName>
    </recommendedName>
    <alternativeName>
        <fullName evidence="6 8">Distal rod protein</fullName>
    </alternativeName>
</protein>
<evidence type="ECO:0000256" key="4">
    <source>
        <dbReference type="ARBA" id="ARBA00023143"/>
    </source>
</evidence>
<evidence type="ECO:0000256" key="2">
    <source>
        <dbReference type="ARBA" id="ARBA00009677"/>
    </source>
</evidence>
<evidence type="ECO:0000256" key="7">
    <source>
        <dbReference type="NCBIfam" id="TIGR02488"/>
    </source>
</evidence>
<evidence type="ECO:0000256" key="3">
    <source>
        <dbReference type="ARBA" id="ARBA00017948"/>
    </source>
</evidence>
<keyword evidence="12" id="KW-0966">Cell projection</keyword>
<dbReference type="Pfam" id="PF22692">
    <property type="entry name" value="LlgE_F_G_D1"/>
    <property type="match status" value="1"/>
</dbReference>
<dbReference type="RefSeq" id="WP_192534794.1">
    <property type="nucleotide sequence ID" value="NZ_JACZHT010000007.1"/>
</dbReference>
<evidence type="ECO:0000259" key="11">
    <source>
        <dbReference type="Pfam" id="PF22692"/>
    </source>
</evidence>
<evidence type="ECO:0000256" key="6">
    <source>
        <dbReference type="ARBA" id="ARBA00032912"/>
    </source>
</evidence>
<accession>A0A8J6YNA8</accession>
<proteinExistence type="inferred from homology"/>
<name>A0A8J6YNA8_9PROT</name>
<dbReference type="InterPro" id="IPR019776">
    <property type="entry name" value="Flagellar_basal_body_rod_CS"/>
</dbReference>
<dbReference type="Pfam" id="PF00460">
    <property type="entry name" value="Flg_bb_rod"/>
    <property type="match status" value="1"/>
</dbReference>
<sequence length="262" mass="28086">MRSLKIGASGMLAQQTNVEVISNNIANMNTTAYTQRKAIFHDLLYQNVRRAGVSSSDADTIVPAGIQMGLGVKTAAVYRIPSQGNLLMTGKALNVALQGRGYFQIEMPDGTEGYTRDGSFQLNADGEIVTHDGYRLIGPGAIPAEAEDIQISPEGEVNYKLQGEMAWAVAGQISTVLFVNEAGMDAIGDNYFLESEASGPPLEGVPGRDGRGKLLQEYLEGSNVNVVSEITDLISAQRAYEMNSKVVTTSDEMLSTVSRLKA</sequence>
<comment type="similarity">
    <text evidence="2 8">Belongs to the flagella basal body rod proteins family.</text>
</comment>
<reference evidence="12" key="1">
    <citation type="submission" date="2020-10" db="EMBL/GenBank/DDBJ databases">
        <title>Genome sequence of the unusual species of purple photosynthetic bacteria, Phaeovibrio sulfidiphilus DSM 23193, type strain.</title>
        <authorList>
            <person name="Kyndt J.A."/>
            <person name="Meyer T.E."/>
        </authorList>
    </citation>
    <scope>NUCLEOTIDE SEQUENCE</scope>
    <source>
        <strain evidence="12">DSM 23193</strain>
    </source>
</reference>
<dbReference type="GO" id="GO:0009426">
    <property type="term" value="C:bacterial-type flagellum basal body, distal rod"/>
    <property type="evidence" value="ECO:0007669"/>
    <property type="project" value="UniProtKB-UniRule"/>
</dbReference>
<keyword evidence="12" id="KW-0969">Cilium</keyword>
<comment type="subunit">
    <text evidence="5 8">The basal body constitutes a major portion of the flagellar organelle and consists of four rings (L,P,S, and M) mounted on a central rod. The rod consists of about 26 subunits of FlgG in the distal portion, and FlgB, FlgC and FlgF are thought to build up the proximal portion of the rod with about 6 subunits each.</text>
</comment>
<dbReference type="PROSITE" id="PS00588">
    <property type="entry name" value="FLAGELLA_BB_ROD"/>
    <property type="match status" value="1"/>
</dbReference>
<gene>
    <name evidence="12" type="primary">flgG</name>
    <name evidence="12" type="ORF">IHV25_08990</name>
</gene>
<dbReference type="NCBIfam" id="TIGR03506">
    <property type="entry name" value="FlgEFG_subfam"/>
    <property type="match status" value="2"/>
</dbReference>
<dbReference type="InterPro" id="IPR001444">
    <property type="entry name" value="Flag_bb_rod_N"/>
</dbReference>
<evidence type="ECO:0000256" key="8">
    <source>
        <dbReference type="RuleBase" id="RU362116"/>
    </source>
</evidence>
<dbReference type="GO" id="GO:0071978">
    <property type="term" value="P:bacterial-type flagellum-dependent swarming motility"/>
    <property type="evidence" value="ECO:0007669"/>
    <property type="project" value="TreeGrafter"/>
</dbReference>
<keyword evidence="13" id="KW-1185">Reference proteome</keyword>
<keyword evidence="12" id="KW-0282">Flagellum</keyword>
<dbReference type="InterPro" id="IPR020013">
    <property type="entry name" value="Flagellar_FlgE/F/G"/>
</dbReference>
<evidence type="ECO:0000259" key="9">
    <source>
        <dbReference type="Pfam" id="PF00460"/>
    </source>
</evidence>
<dbReference type="EMBL" id="JACZHT010000007">
    <property type="protein sequence ID" value="MBE1237780.1"/>
    <property type="molecule type" value="Genomic_DNA"/>
</dbReference>
<dbReference type="PANTHER" id="PTHR30435">
    <property type="entry name" value="FLAGELLAR PROTEIN"/>
    <property type="match status" value="1"/>
</dbReference>
<organism evidence="12 13">
    <name type="scientific">Phaeovibrio sulfidiphilus</name>
    <dbReference type="NCBI Taxonomy" id="1220600"/>
    <lineage>
        <taxon>Bacteria</taxon>
        <taxon>Pseudomonadati</taxon>
        <taxon>Pseudomonadota</taxon>
        <taxon>Alphaproteobacteria</taxon>
        <taxon>Rhodospirillales</taxon>
        <taxon>Rhodospirillaceae</taxon>
        <taxon>Phaeovibrio</taxon>
    </lineage>
</organism>
<dbReference type="PANTHER" id="PTHR30435:SF19">
    <property type="entry name" value="FLAGELLAR BASAL-BODY ROD PROTEIN FLGG"/>
    <property type="match status" value="1"/>
</dbReference>
<feature type="domain" description="Flagellar basal-body/hook protein C-terminal" evidence="10">
    <location>
        <begin position="216"/>
        <end position="260"/>
    </location>
</feature>
<dbReference type="InterPro" id="IPR037925">
    <property type="entry name" value="FlgE/F/G-like"/>
</dbReference>